<dbReference type="InterPro" id="IPR049730">
    <property type="entry name" value="SNF2/RAD54-like_C"/>
</dbReference>
<keyword evidence="6" id="KW-0067">ATP-binding</keyword>
<accession>A0ABS9ULF6</accession>
<dbReference type="PANTHER" id="PTHR10799">
    <property type="entry name" value="SNF2/RAD54 HELICASE FAMILY"/>
    <property type="match status" value="1"/>
</dbReference>
<gene>
    <name evidence="6" type="ORF">MM236_04715</name>
</gene>
<dbReference type="InterPro" id="IPR007527">
    <property type="entry name" value="Znf_SWIM"/>
</dbReference>
<evidence type="ECO:0000259" key="3">
    <source>
        <dbReference type="PROSITE" id="PS50966"/>
    </source>
</evidence>
<dbReference type="Gene3D" id="3.40.50.10810">
    <property type="entry name" value="Tandem AAA-ATPase domain"/>
    <property type="match status" value="1"/>
</dbReference>
<keyword evidence="7" id="KW-1185">Reference proteome</keyword>
<feature type="domain" description="SWIM-type" evidence="3">
    <location>
        <begin position="59"/>
        <end position="112"/>
    </location>
</feature>
<dbReference type="GO" id="GO:0004386">
    <property type="term" value="F:helicase activity"/>
    <property type="evidence" value="ECO:0007669"/>
    <property type="project" value="UniProtKB-KW"/>
</dbReference>
<sequence length="1249" mass="144350">MSLSSAEISTLVDFLDYHDPQILDRGYKLFLEGGVRFLDYEKGSQTYLFKVKGNLTSSYEVSICLFEDDEHFEFDEYDEFEDFETDNLSCECVYFEENDYCKHTAAAIHFLLAKKKSDLSSKIIPLFPQESPKSVLPIEISCELKDILNLAESIPFQNQSHVRADLVNLHFMENGLGYDLRGMDFSGRFYVIYKEGKVIISSEDRRDFIQKRALTWFKVRYASEKKKELNFLTEPLRKQFKINQLESMGLTDFVKDPENALRVVFSRGEVLLIPDGELVGFRDLSRLPVDIESYLVDVSANTAETVLENLMSENEAGLYNAGFGLVFDYHKFHTVVPFMAKGTKKNPESFSVKFTSIEDPDDIKLRESKNLSSLLSITNNLIKVSQKNHSKSTFRLFKEFLATAEDYPLFKFVPDHFYQKDIRKSNVKNELQPHLAKIKLNISKTGPLYTSNFVVYFKDEKIDLLDAVTSESILFTDIFIIYQEKHLLYTENFESIDALKHFKNIPKIQFLEGQKDEFVNKILLKLSKSMEIHDESGLTKEATVDHPPLRSLYISELNGLILFRPEVRYSEEAFSNPLETGSVLDPISRTIYLRNEELEREFVQVLRDLHPKFKNAGMQGFFHLNQDAFMEGLWFMDAFETLKTHQIKVFGLENLKIKKYSPFPPVIGMDFGSTQDWFEVNVSVAFGDEKIKLKDIKKAIERNEDFVELSDGSIGLLPERWLNKFKKLLRTANLDKEELKIAKTHFQVLEEIEEASLFPKILQEITEKKERLQAFQGITNTTVPSSLKANLRNYQQIGLNWLGFLKEYQWGGVLADDMGLGKTLQMIAFICKIIEEKPKAKILVVAPTTLLFNWRDEIEKFAPNLDYFIHHGNRYTSSEDLLQHQVLLTSYGLVINDLALLSEIEFDLLIADESQAIKNPISLRFKSITKLKAKLRIAMSGTPIENGLTELFAQMSFVNPGFFFTLKNFKDNYLTPLKNGDKEALMELQKKIKPFVLRRTKEEVLTELPEKMEEYLYCIMDASQRKIYDAYRNEYRDYMMKKIEEEGAENSKMYLLEGLTKLRQICDSTKLVKHTEKSNASIKTDILIEHILEKTGDHKILVFSQFVKMLEIVKEKLEEYQIPYAYLDGKSSLKSREKSVTEFQNDESKRVFLISLKAGGTGLNLTAADYVYILDPWWNPASENQAIDRCYRMGQKKNVVAYRMICKDTVEEKIMNLQQAKIKLAKDVISDGDSFLASLDKDAMLGLFD</sequence>
<dbReference type="InterPro" id="IPR027417">
    <property type="entry name" value="P-loop_NTPase"/>
</dbReference>
<dbReference type="Gene3D" id="3.40.50.300">
    <property type="entry name" value="P-loop containing nucleotide triphosphate hydrolases"/>
    <property type="match status" value="1"/>
</dbReference>
<keyword evidence="2" id="KW-0479">Metal-binding</keyword>
<dbReference type="Pfam" id="PF00271">
    <property type="entry name" value="Helicase_C"/>
    <property type="match status" value="1"/>
</dbReference>
<proteinExistence type="predicted"/>
<evidence type="ECO:0000313" key="7">
    <source>
        <dbReference type="Proteomes" id="UP001165488"/>
    </source>
</evidence>
<dbReference type="InterPro" id="IPR014001">
    <property type="entry name" value="Helicase_ATP-bd"/>
</dbReference>
<dbReference type="InterPro" id="IPR000330">
    <property type="entry name" value="SNF2_N"/>
</dbReference>
<evidence type="ECO:0000259" key="4">
    <source>
        <dbReference type="PROSITE" id="PS51192"/>
    </source>
</evidence>
<evidence type="ECO:0000256" key="2">
    <source>
        <dbReference type="PROSITE-ProRule" id="PRU00325"/>
    </source>
</evidence>
<dbReference type="Proteomes" id="UP001165488">
    <property type="component" value="Unassembled WGS sequence"/>
</dbReference>
<protein>
    <submittedName>
        <fullName evidence="6">DEAD/DEAH box helicase</fullName>
    </submittedName>
</protein>
<keyword evidence="6" id="KW-0347">Helicase</keyword>
<evidence type="ECO:0000259" key="5">
    <source>
        <dbReference type="PROSITE" id="PS51194"/>
    </source>
</evidence>
<comment type="caution">
    <text evidence="6">The sequence shown here is derived from an EMBL/GenBank/DDBJ whole genome shotgun (WGS) entry which is preliminary data.</text>
</comment>
<dbReference type="PROSITE" id="PS51192">
    <property type="entry name" value="HELICASE_ATP_BIND_1"/>
    <property type="match status" value="1"/>
</dbReference>
<dbReference type="SUPFAM" id="SSF52540">
    <property type="entry name" value="P-loop containing nucleoside triphosphate hydrolases"/>
    <property type="match status" value="2"/>
</dbReference>
<keyword evidence="6" id="KW-0547">Nucleotide-binding</keyword>
<dbReference type="PROSITE" id="PS51194">
    <property type="entry name" value="HELICASE_CTER"/>
    <property type="match status" value="1"/>
</dbReference>
<dbReference type="RefSeq" id="WP_241273792.1">
    <property type="nucleotide sequence ID" value="NZ_JAKZGS010000003.1"/>
</dbReference>
<keyword evidence="2" id="KW-0862">Zinc</keyword>
<organism evidence="6 7">
    <name type="scientific">Belliella calami</name>
    <dbReference type="NCBI Taxonomy" id="2923436"/>
    <lineage>
        <taxon>Bacteria</taxon>
        <taxon>Pseudomonadati</taxon>
        <taxon>Bacteroidota</taxon>
        <taxon>Cytophagia</taxon>
        <taxon>Cytophagales</taxon>
        <taxon>Cyclobacteriaceae</taxon>
        <taxon>Belliella</taxon>
    </lineage>
</organism>
<feature type="domain" description="Helicase C-terminal" evidence="5">
    <location>
        <begin position="1087"/>
        <end position="1243"/>
    </location>
</feature>
<dbReference type="EMBL" id="JAKZGS010000003">
    <property type="protein sequence ID" value="MCH7397275.1"/>
    <property type="molecule type" value="Genomic_DNA"/>
</dbReference>
<dbReference type="InterPro" id="IPR001650">
    <property type="entry name" value="Helicase_C-like"/>
</dbReference>
<dbReference type="PROSITE" id="PS50966">
    <property type="entry name" value="ZF_SWIM"/>
    <property type="match status" value="1"/>
</dbReference>
<dbReference type="SMART" id="SM00487">
    <property type="entry name" value="DEXDc"/>
    <property type="match status" value="1"/>
</dbReference>
<dbReference type="Pfam" id="PF00176">
    <property type="entry name" value="SNF2-rel_dom"/>
    <property type="match status" value="1"/>
</dbReference>
<evidence type="ECO:0000256" key="1">
    <source>
        <dbReference type="ARBA" id="ARBA00022801"/>
    </source>
</evidence>
<name>A0ABS9ULF6_9BACT</name>
<reference evidence="6" key="1">
    <citation type="submission" date="2022-03" db="EMBL/GenBank/DDBJ databases">
        <title>De novo assembled genomes of Belliella spp. (Cyclobacteriaceae) strains.</title>
        <authorList>
            <person name="Szabo A."/>
            <person name="Korponai K."/>
            <person name="Felfoldi T."/>
        </authorList>
    </citation>
    <scope>NUCLEOTIDE SEQUENCE</scope>
    <source>
        <strain evidence="6">DSM 107340</strain>
    </source>
</reference>
<feature type="domain" description="Helicase ATP-binding" evidence="4">
    <location>
        <begin position="803"/>
        <end position="961"/>
    </location>
</feature>
<dbReference type="SMART" id="SM00490">
    <property type="entry name" value="HELICc"/>
    <property type="match status" value="1"/>
</dbReference>
<dbReference type="InterPro" id="IPR038718">
    <property type="entry name" value="SNF2-like_sf"/>
</dbReference>
<keyword evidence="1" id="KW-0378">Hydrolase</keyword>
<dbReference type="CDD" id="cd18793">
    <property type="entry name" value="SF2_C_SNF"/>
    <property type="match status" value="1"/>
</dbReference>
<evidence type="ECO:0000313" key="6">
    <source>
        <dbReference type="EMBL" id="MCH7397275.1"/>
    </source>
</evidence>
<keyword evidence="2" id="KW-0863">Zinc-finger</keyword>